<name>A0A9J6FHH9_HAELO</name>
<evidence type="ECO:0000313" key="2">
    <source>
        <dbReference type="EMBL" id="KAH9361348.1"/>
    </source>
</evidence>
<evidence type="ECO:0000256" key="1">
    <source>
        <dbReference type="SAM" id="MobiDB-lite"/>
    </source>
</evidence>
<feature type="region of interest" description="Disordered" evidence="1">
    <location>
        <begin position="235"/>
        <end position="286"/>
    </location>
</feature>
<dbReference type="EMBL" id="JABSTR010000001">
    <property type="protein sequence ID" value="KAH9361348.1"/>
    <property type="molecule type" value="Genomic_DNA"/>
</dbReference>
<dbReference type="VEuPathDB" id="VectorBase:HLOH_044821"/>
<feature type="compositionally biased region" description="Basic and acidic residues" evidence="1">
    <location>
        <begin position="133"/>
        <end position="152"/>
    </location>
</feature>
<dbReference type="AlphaFoldDB" id="A0A9J6FHH9"/>
<accession>A0A9J6FHH9</accession>
<organism evidence="2 3">
    <name type="scientific">Haemaphysalis longicornis</name>
    <name type="common">Bush tick</name>
    <dbReference type="NCBI Taxonomy" id="44386"/>
    <lineage>
        <taxon>Eukaryota</taxon>
        <taxon>Metazoa</taxon>
        <taxon>Ecdysozoa</taxon>
        <taxon>Arthropoda</taxon>
        <taxon>Chelicerata</taxon>
        <taxon>Arachnida</taxon>
        <taxon>Acari</taxon>
        <taxon>Parasitiformes</taxon>
        <taxon>Ixodida</taxon>
        <taxon>Ixodoidea</taxon>
        <taxon>Ixodidae</taxon>
        <taxon>Haemaphysalinae</taxon>
        <taxon>Haemaphysalis</taxon>
    </lineage>
</organism>
<gene>
    <name evidence="2" type="ORF">HPB48_006910</name>
</gene>
<evidence type="ECO:0000313" key="3">
    <source>
        <dbReference type="Proteomes" id="UP000821853"/>
    </source>
</evidence>
<keyword evidence="3" id="KW-1185">Reference proteome</keyword>
<sequence length="286" mass="31174">MSIKPFLQYYPYRCRVAFCTFCHQTGHRADVCPSPPSTPKCKACGASLNEPQHTCAPRCGLCEDPHTTASKDCPKRYLSTVYKAKKTAIKSTSNESCRSHSPSLGSRRNRGPHRSSSRPSRDQGYRPQHGRLATRERSTTRERPPSQARNRDTTPGTQSKPPRDERSTSCSVNTGTGHKDPRHEDSPKVSWAGIAASRAEDKYGAIITQLQAENTALGEELAELRASLTITAAKSHSLPPQQHTPAIKRLSTSLPPGGGATPLFPQPSPHVGPGNASKPHAIYHSR</sequence>
<feature type="compositionally biased region" description="Polar residues" evidence="1">
    <location>
        <begin position="235"/>
        <end position="254"/>
    </location>
</feature>
<protein>
    <recommendedName>
        <fullName evidence="4">CCHC-type domain-containing protein</fullName>
    </recommendedName>
</protein>
<comment type="caution">
    <text evidence="2">The sequence shown here is derived from an EMBL/GenBank/DDBJ whole genome shotgun (WGS) entry which is preliminary data.</text>
</comment>
<feature type="compositionally biased region" description="Basic residues" evidence="1">
    <location>
        <begin position="107"/>
        <end position="116"/>
    </location>
</feature>
<evidence type="ECO:0008006" key="4">
    <source>
        <dbReference type="Google" id="ProtNLM"/>
    </source>
</evidence>
<feature type="region of interest" description="Disordered" evidence="1">
    <location>
        <begin position="89"/>
        <end position="188"/>
    </location>
</feature>
<feature type="compositionally biased region" description="Polar residues" evidence="1">
    <location>
        <begin position="89"/>
        <end position="104"/>
    </location>
</feature>
<reference evidence="2 3" key="1">
    <citation type="journal article" date="2020" name="Cell">
        <title>Large-Scale Comparative Analyses of Tick Genomes Elucidate Their Genetic Diversity and Vector Capacities.</title>
        <authorList>
            <consortium name="Tick Genome and Microbiome Consortium (TIGMIC)"/>
            <person name="Jia N."/>
            <person name="Wang J."/>
            <person name="Shi W."/>
            <person name="Du L."/>
            <person name="Sun Y."/>
            <person name="Zhan W."/>
            <person name="Jiang J.F."/>
            <person name="Wang Q."/>
            <person name="Zhang B."/>
            <person name="Ji P."/>
            <person name="Bell-Sakyi L."/>
            <person name="Cui X.M."/>
            <person name="Yuan T.T."/>
            <person name="Jiang B.G."/>
            <person name="Yang W.F."/>
            <person name="Lam T.T."/>
            <person name="Chang Q.C."/>
            <person name="Ding S.J."/>
            <person name="Wang X.J."/>
            <person name="Zhu J.G."/>
            <person name="Ruan X.D."/>
            <person name="Zhao L."/>
            <person name="Wei J.T."/>
            <person name="Ye R.Z."/>
            <person name="Que T.C."/>
            <person name="Du C.H."/>
            <person name="Zhou Y.H."/>
            <person name="Cheng J.X."/>
            <person name="Dai P.F."/>
            <person name="Guo W.B."/>
            <person name="Han X.H."/>
            <person name="Huang E.J."/>
            <person name="Li L.F."/>
            <person name="Wei W."/>
            <person name="Gao Y.C."/>
            <person name="Liu J.Z."/>
            <person name="Shao H.Z."/>
            <person name="Wang X."/>
            <person name="Wang C.C."/>
            <person name="Yang T.C."/>
            <person name="Huo Q.B."/>
            <person name="Li W."/>
            <person name="Chen H.Y."/>
            <person name="Chen S.E."/>
            <person name="Zhou L.G."/>
            <person name="Ni X.B."/>
            <person name="Tian J.H."/>
            <person name="Sheng Y."/>
            <person name="Liu T."/>
            <person name="Pan Y.S."/>
            <person name="Xia L.Y."/>
            <person name="Li J."/>
            <person name="Zhao F."/>
            <person name="Cao W.C."/>
        </authorList>
    </citation>
    <scope>NUCLEOTIDE SEQUENCE [LARGE SCALE GENOMIC DNA]</scope>
    <source>
        <strain evidence="2">HaeL-2018</strain>
    </source>
</reference>
<feature type="compositionally biased region" description="Basic and acidic residues" evidence="1">
    <location>
        <begin position="177"/>
        <end position="187"/>
    </location>
</feature>
<dbReference type="Proteomes" id="UP000821853">
    <property type="component" value="Chromosome 1"/>
</dbReference>
<proteinExistence type="predicted"/>